<keyword evidence="3" id="KW-1185">Reference proteome</keyword>
<feature type="compositionally biased region" description="Low complexity" evidence="1">
    <location>
        <begin position="132"/>
        <end position="143"/>
    </location>
</feature>
<feature type="region of interest" description="Disordered" evidence="1">
    <location>
        <begin position="118"/>
        <end position="143"/>
    </location>
</feature>
<dbReference type="AlphaFoldDB" id="A0A292Q7Z7"/>
<sequence length="143" mass="16493">MFPTGALLAQRVYKAKKPWPPDFSLLSQKHQFRLERRYRRRMKLKFARPRLQKAVKLAQGGIISCQSKDSYPSFGGQEFIYSVVFWAAFINDWGERGNKLVQPLRNWVSDLKKSFWSTPSRPEFIKPPRAPPSSGSTSETSGQ</sequence>
<evidence type="ECO:0000313" key="3">
    <source>
        <dbReference type="Proteomes" id="UP001412239"/>
    </source>
</evidence>
<evidence type="ECO:0000256" key="1">
    <source>
        <dbReference type="SAM" id="MobiDB-lite"/>
    </source>
</evidence>
<proteinExistence type="predicted"/>
<dbReference type="EMBL" id="LN890955">
    <property type="protein sequence ID" value="CUS14830.1"/>
    <property type="molecule type" value="Genomic_DNA"/>
</dbReference>
<dbReference type="Proteomes" id="UP001412239">
    <property type="component" value="Unassembled WGS sequence"/>
</dbReference>
<evidence type="ECO:0000313" key="2">
    <source>
        <dbReference type="EMBL" id="CUS14830.1"/>
    </source>
</evidence>
<name>A0A292Q7Z7_9PEZI</name>
<organism evidence="2 3">
    <name type="scientific">Tuber aestivum</name>
    <name type="common">summer truffle</name>
    <dbReference type="NCBI Taxonomy" id="59557"/>
    <lineage>
        <taxon>Eukaryota</taxon>
        <taxon>Fungi</taxon>
        <taxon>Dikarya</taxon>
        <taxon>Ascomycota</taxon>
        <taxon>Pezizomycotina</taxon>
        <taxon>Pezizomycetes</taxon>
        <taxon>Pezizales</taxon>
        <taxon>Tuberaceae</taxon>
        <taxon>Tuber</taxon>
    </lineage>
</organism>
<gene>
    <name evidence="2" type="ORF">GSTUAT00001116001</name>
</gene>
<protein>
    <submittedName>
        <fullName evidence="2">Uncharacterized protein</fullName>
    </submittedName>
</protein>
<accession>A0A292Q7Z7</accession>
<reference evidence="2" key="1">
    <citation type="submission" date="2015-10" db="EMBL/GenBank/DDBJ databases">
        <authorList>
            <person name="Regsiter A."/>
            <person name="william w."/>
        </authorList>
    </citation>
    <scope>NUCLEOTIDE SEQUENCE</scope>
    <source>
        <strain evidence="2">Montdore</strain>
    </source>
</reference>